<proteinExistence type="predicted"/>
<dbReference type="EMBL" id="GFPF01002144">
    <property type="protein sequence ID" value="MAA13290.1"/>
    <property type="molecule type" value="Transcribed_RNA"/>
</dbReference>
<dbReference type="AlphaFoldDB" id="A0A224YHN8"/>
<reference evidence="1" key="1">
    <citation type="journal article" date="2017" name="Parasit. Vectors">
        <title>Sialotranscriptomics of Rhipicephalus zambeziensis reveals intricate expression profiles of secretory proteins and suggests tight temporal transcriptional regulation during blood-feeding.</title>
        <authorList>
            <person name="de Castro M.H."/>
            <person name="de Klerk D."/>
            <person name="Pienaar R."/>
            <person name="Rees D.J.G."/>
            <person name="Mans B.J."/>
        </authorList>
    </citation>
    <scope>NUCLEOTIDE SEQUENCE</scope>
    <source>
        <tissue evidence="1">Salivary glands</tissue>
    </source>
</reference>
<name>A0A224YHN8_9ACAR</name>
<accession>A0A224YHN8</accession>
<sequence>MLLCQYTSYKPSGQHEITACMLGSLVLGRERSLAKNVQVVREHCAYIIIIIQLSILFIRWSSSSSNDATFVRSVMWKCNGRENGKHLLNYLADPLLPFIWCIGRVVHKITCKHGNA</sequence>
<evidence type="ECO:0000313" key="1">
    <source>
        <dbReference type="EMBL" id="MAA13290.1"/>
    </source>
</evidence>
<organism evidence="1">
    <name type="scientific">Rhipicephalus zambeziensis</name>
    <dbReference type="NCBI Taxonomy" id="60191"/>
    <lineage>
        <taxon>Eukaryota</taxon>
        <taxon>Metazoa</taxon>
        <taxon>Ecdysozoa</taxon>
        <taxon>Arthropoda</taxon>
        <taxon>Chelicerata</taxon>
        <taxon>Arachnida</taxon>
        <taxon>Acari</taxon>
        <taxon>Parasitiformes</taxon>
        <taxon>Ixodida</taxon>
        <taxon>Ixodoidea</taxon>
        <taxon>Ixodidae</taxon>
        <taxon>Rhipicephalinae</taxon>
        <taxon>Rhipicephalus</taxon>
        <taxon>Rhipicephalus</taxon>
    </lineage>
</organism>
<protein>
    <submittedName>
        <fullName evidence="1">Uncharacterized protein</fullName>
    </submittedName>
</protein>